<reference evidence="3 5" key="2">
    <citation type="submission" date="2018-08" db="EMBL/GenBank/DDBJ databases">
        <title>Genetic Globetrotter - A new plasmid hitch-hiking vast phylogenetic and geographic distances.</title>
        <authorList>
            <person name="Vollmers J."/>
            <person name="Petersen J."/>
        </authorList>
    </citation>
    <scope>NUCLEOTIDE SEQUENCE [LARGE SCALE GENOMIC DNA]</scope>
    <source>
        <strain evidence="3 5">DSM 26383</strain>
    </source>
</reference>
<evidence type="ECO:0000313" key="5">
    <source>
        <dbReference type="Proteomes" id="UP000325785"/>
    </source>
</evidence>
<dbReference type="OrthoDB" id="5730382at2"/>
<evidence type="ECO:0000313" key="2">
    <source>
        <dbReference type="EMBL" id="KRS18563.1"/>
    </source>
</evidence>
<name>A0A0T5PBN9_9RHOB</name>
<dbReference type="EMBL" id="CP031598">
    <property type="protein sequence ID" value="QEW25571.1"/>
    <property type="molecule type" value="Genomic_DNA"/>
</dbReference>
<dbReference type="PANTHER" id="PTHR43802:SF1">
    <property type="entry name" value="IP11341P-RELATED"/>
    <property type="match status" value="1"/>
</dbReference>
<dbReference type="GO" id="GO:0004300">
    <property type="term" value="F:enoyl-CoA hydratase activity"/>
    <property type="evidence" value="ECO:0007669"/>
    <property type="project" value="UniProtKB-EC"/>
</dbReference>
<proteinExistence type="inferred from homology"/>
<dbReference type="PATRIC" id="fig|540747.5.peg.3789"/>
<dbReference type="Proteomes" id="UP000325785">
    <property type="component" value="Chromosome"/>
</dbReference>
<comment type="similarity">
    <text evidence="1">Belongs to the enoyl-CoA hydratase/isomerase family.</text>
</comment>
<dbReference type="InterPro" id="IPR001753">
    <property type="entry name" value="Enoyl-CoA_hydra/iso"/>
</dbReference>
<dbReference type="EMBL" id="LAXI01000003">
    <property type="protein sequence ID" value="KRS18563.1"/>
    <property type="molecule type" value="Genomic_DNA"/>
</dbReference>
<dbReference type="Gene3D" id="3.90.226.10">
    <property type="entry name" value="2-enoyl-CoA Hydratase, Chain A, domain 1"/>
    <property type="match status" value="1"/>
</dbReference>
<dbReference type="InterPro" id="IPR029045">
    <property type="entry name" value="ClpP/crotonase-like_dom_sf"/>
</dbReference>
<evidence type="ECO:0000256" key="1">
    <source>
        <dbReference type="ARBA" id="ARBA00005254"/>
    </source>
</evidence>
<organism evidence="2 4">
    <name type="scientific">Roseovarius indicus</name>
    <dbReference type="NCBI Taxonomy" id="540747"/>
    <lineage>
        <taxon>Bacteria</taxon>
        <taxon>Pseudomonadati</taxon>
        <taxon>Pseudomonadota</taxon>
        <taxon>Alphaproteobacteria</taxon>
        <taxon>Rhodobacterales</taxon>
        <taxon>Roseobacteraceae</taxon>
        <taxon>Roseovarius</taxon>
    </lineage>
</organism>
<sequence>MTGKSDLVKVERRGAVCEVIIDRTDARNAVNLELCHALHEVFSGFEMGEETRAVLLRSEGPVFCAGADLKERNGRDEAWVIARRQAAFKAYMSIETCPLPVVCAVQGPVVGSGGEIAMASDFIVASEKATFLFPEPQWGTVGATQRLQRVIGVSSAKELLFTGRKLGVEEAHARGLVARILPADGFLDAAREVAAKVAGAPHLAMQLTKRAVDEGGQTDLASGIEIELGAIRQVLSNSNWRAGIERFNNEVGNG</sequence>
<dbReference type="STRING" id="540747.SAMN04488031_104188"/>
<gene>
    <name evidence="3" type="primary">echA8_4</name>
    <name evidence="3" type="ORF">RIdsm_01358</name>
    <name evidence="2" type="ORF">XM52_07135</name>
</gene>
<dbReference type="PANTHER" id="PTHR43802">
    <property type="entry name" value="ENOYL-COA HYDRATASE"/>
    <property type="match status" value="1"/>
</dbReference>
<evidence type="ECO:0000313" key="4">
    <source>
        <dbReference type="Proteomes" id="UP000051401"/>
    </source>
</evidence>
<dbReference type="CDD" id="cd06558">
    <property type="entry name" value="crotonase-like"/>
    <property type="match status" value="1"/>
</dbReference>
<dbReference type="EC" id="4.2.1.17" evidence="3"/>
<dbReference type="Pfam" id="PF00378">
    <property type="entry name" value="ECH_1"/>
    <property type="match status" value="1"/>
</dbReference>
<dbReference type="RefSeq" id="WP_057814744.1">
    <property type="nucleotide sequence ID" value="NZ_CP031598.1"/>
</dbReference>
<reference evidence="2 4" key="1">
    <citation type="submission" date="2015-04" db="EMBL/GenBank/DDBJ databases">
        <title>The draft genome sequence of Roseovarius indicus B108T.</title>
        <authorList>
            <person name="Li G."/>
            <person name="Lai Q."/>
            <person name="Shao Z."/>
            <person name="Yan P."/>
        </authorList>
    </citation>
    <scope>NUCLEOTIDE SEQUENCE [LARGE SCALE GENOMIC DNA]</scope>
    <source>
        <strain evidence="2 4">B108</strain>
    </source>
</reference>
<dbReference type="Proteomes" id="UP000051401">
    <property type="component" value="Unassembled WGS sequence"/>
</dbReference>
<evidence type="ECO:0000313" key="3">
    <source>
        <dbReference type="EMBL" id="QEW25571.1"/>
    </source>
</evidence>
<dbReference type="AlphaFoldDB" id="A0A0T5PBN9"/>
<protein>
    <submittedName>
        <fullName evidence="2 3">Enoyl-CoA hydratase</fullName>
        <ecNumber evidence="3">4.2.1.17</ecNumber>
    </submittedName>
</protein>
<accession>A0A0T5PBN9</accession>
<keyword evidence="4" id="KW-1185">Reference proteome</keyword>
<dbReference type="KEGG" id="rid:RIdsm_01358"/>
<keyword evidence="3" id="KW-0456">Lyase</keyword>
<dbReference type="SUPFAM" id="SSF52096">
    <property type="entry name" value="ClpP/crotonase"/>
    <property type="match status" value="1"/>
</dbReference>